<proteinExistence type="predicted"/>
<reference evidence="1" key="1">
    <citation type="submission" date="2022-04" db="EMBL/GenBank/DDBJ databases">
        <title>Jade perch genome.</title>
        <authorList>
            <person name="Chao B."/>
        </authorList>
    </citation>
    <scope>NUCLEOTIDE SEQUENCE</scope>
    <source>
        <strain evidence="1">CB-2022</strain>
    </source>
</reference>
<comment type="caution">
    <text evidence="1">The sequence shown here is derived from an EMBL/GenBank/DDBJ whole genome shotgun (WGS) entry which is preliminary data.</text>
</comment>
<dbReference type="EMBL" id="CM041551">
    <property type="protein sequence ID" value="KAI3355124.1"/>
    <property type="molecule type" value="Genomic_DNA"/>
</dbReference>
<keyword evidence="2" id="KW-1185">Reference proteome</keyword>
<dbReference type="Proteomes" id="UP000831701">
    <property type="component" value="Chromosome 21"/>
</dbReference>
<name>A0ACB8VHW9_9TELE</name>
<evidence type="ECO:0000313" key="2">
    <source>
        <dbReference type="Proteomes" id="UP000831701"/>
    </source>
</evidence>
<protein>
    <submittedName>
        <fullName evidence="1">Uncharacterized protein</fullName>
    </submittedName>
</protein>
<gene>
    <name evidence="1" type="ORF">L3Q82_017997</name>
</gene>
<accession>A0ACB8VHW9</accession>
<organism evidence="1 2">
    <name type="scientific">Scortum barcoo</name>
    <name type="common">barcoo grunter</name>
    <dbReference type="NCBI Taxonomy" id="214431"/>
    <lineage>
        <taxon>Eukaryota</taxon>
        <taxon>Metazoa</taxon>
        <taxon>Chordata</taxon>
        <taxon>Craniata</taxon>
        <taxon>Vertebrata</taxon>
        <taxon>Euteleostomi</taxon>
        <taxon>Actinopterygii</taxon>
        <taxon>Neopterygii</taxon>
        <taxon>Teleostei</taxon>
        <taxon>Neoteleostei</taxon>
        <taxon>Acanthomorphata</taxon>
        <taxon>Eupercaria</taxon>
        <taxon>Centrarchiformes</taxon>
        <taxon>Terapontoidei</taxon>
        <taxon>Terapontidae</taxon>
        <taxon>Scortum</taxon>
    </lineage>
</organism>
<sequence length="1621" mass="181705">MPSVPACYVPIATTSIKLIENWLRKSQSCGPVELSAWQHQTLPGRAPPPPGGGKVLLLQTERTPARSLPGFEACAGKPPMDFKSITLDQHRLDEAEQIAMKGGKKQVQKLEARVRELEAEVENEQKKGGDSVKGTEEDRKNLARLQDLVDKLQLKVKSYKRAAEEAEEQANSNLTKLRKLQHELDEAEERADIAESQVNKMRAKSRDAGSKVMSVVAVLCVNMVTANMLLSVFFLSELKTGQEEFDNRRETFGVWIKNDSKNREQTIHGKQLLVILFRYQLKCTLVFNFAFNFQIELVKTKDEINVNFGISNLNKYSPASPRIEISGDLKEKESVTITCSALTPCPHSPPKLTWNLQQHSHNKIEENTDRSFTTKIQKNITLTDKHDGYNITCSATYPVKEGVKTAEETKTLSVSYPPSDTMVVISPTDPVSVGSVVNLTCSCRGKPCCCSLFVKPTTLDLGGRERGNRPTHRAVLCDIFGPTRVQGVKKVAASVRSGKVVAAYRGKKRSEAPPHIYSISDNAYQYMLHLKKKVLTLNMVQNLTDRENQSILITAPWRIKSSRPILALEAFGNAKTIRNDNSSKFGKFIQIHFGVSGKLSSADIETYLLEKSRVTYQLKATTSSTRSCPKRNQNCWEAFDVLGFTQEEKNSIYKLTGAIMHYGNMKFKQKQREEQAEADGTEGKYSFQNTDRCEVYSYFIGVLGNEWVTKGQNVQQVCCFGGPFGVLLYWCTVQIGSRENVLDPLDVQHLNYTNEKLQQFFNHHMFVLEQEEYKKEGIVWEFIDFGMDLAACTELIEKPMGIMSILEEECMFPKASDATFKAKLYDNHLGKSPNFQKPRVVKGKAEAHFSLVHYAEELEQTDDQPQCTLLTLLYFTLLILNTSLLNQKKKLEGDTAQLQNEVEEAVQECRNAEEKAKKAITDAAMMAEELKKEQDTSAHLERMKKNMEQTIKDLQHSLDEAEQIAMKGGKKQVQKLEARSEEDRKSLARLQDLVDKLQLKVKSYKRAAEEAEEQANSNLTKLRKLQHELDEAEERADIAESQVNKMRAKSRDAGSKSFPQLYIVLLKALFEDVVKRLTGGLALLEQVRFTQLPADTKVDGLMDTEVSLGASEENVTGQTKTKAVHKPIMNSRPTRTKDQLFVTVARIGVAGAPPLEPGLGLGLTGERLVAGSLPTGPGSRAQPGMATWARLPVGSPTAGTVHEGPVQCGLVSSRGRGPRQPNPWTKNKTLASQPCVLEFTPVKREGRFPAPSGWVGDRSLAVVCACHGPNSSTVQSTRPSWSSLGGFVHANEHRMFEHKGVHQCTWHQDTLGRRSMIDFVVVSSDLRPYMSWTLGGGSWTETWQTQTTYCEGLLGTSGRALCQGGLQLPPPGRASHRFRGRLREAGDIESEWTMFSASIVDAAVRSSKLWTQDGDDREYKGLIQDFADWCLRNNLQINAGKTKELVVDFRRRSHSPPAPCKYLGVHLNDSLDWSDNTNALVKKGNSRLFLLRRLRSFLMECRDHSSGPFMTLWWHQAIFYGIVCWASSITDRDRRRMDRLVRRASSVLGCPLDSVEVVGNGRMMAKLSSLLNNTSHPLQDTLTALGSSFSERLLHPRCVKERYRRSFLPAAVRLHNKQNAC</sequence>
<evidence type="ECO:0000313" key="1">
    <source>
        <dbReference type="EMBL" id="KAI3355124.1"/>
    </source>
</evidence>